<keyword evidence="4" id="KW-0967">Endosome</keyword>
<organism evidence="6 7">
    <name type="scientific">Aristolochia fimbriata</name>
    <name type="common">White veined hardy Dutchman's pipe vine</name>
    <dbReference type="NCBI Taxonomy" id="158543"/>
    <lineage>
        <taxon>Eukaryota</taxon>
        <taxon>Viridiplantae</taxon>
        <taxon>Streptophyta</taxon>
        <taxon>Embryophyta</taxon>
        <taxon>Tracheophyta</taxon>
        <taxon>Spermatophyta</taxon>
        <taxon>Magnoliopsida</taxon>
        <taxon>Magnoliidae</taxon>
        <taxon>Piperales</taxon>
        <taxon>Aristolochiaceae</taxon>
        <taxon>Aristolochia</taxon>
    </lineage>
</organism>
<dbReference type="GO" id="GO:0032456">
    <property type="term" value="P:endocytic recycling"/>
    <property type="evidence" value="ECO:0007669"/>
    <property type="project" value="InterPro"/>
</dbReference>
<evidence type="ECO:0000313" key="6">
    <source>
        <dbReference type="EMBL" id="KAG9447609.1"/>
    </source>
</evidence>
<dbReference type="Proteomes" id="UP000825729">
    <property type="component" value="Unassembled WGS sequence"/>
</dbReference>
<proteinExistence type="inferred from homology"/>
<keyword evidence="7" id="KW-1185">Reference proteome</keyword>
<dbReference type="InterPro" id="IPR029705">
    <property type="entry name" value="VPS35L"/>
</dbReference>
<keyword evidence="3" id="KW-0813">Transport</keyword>
<evidence type="ECO:0000256" key="2">
    <source>
        <dbReference type="ARBA" id="ARBA00010704"/>
    </source>
</evidence>
<evidence type="ECO:0000313" key="7">
    <source>
        <dbReference type="Proteomes" id="UP000825729"/>
    </source>
</evidence>
<evidence type="ECO:0000256" key="3">
    <source>
        <dbReference type="ARBA" id="ARBA00022448"/>
    </source>
</evidence>
<keyword evidence="5" id="KW-0653">Protein transport</keyword>
<comment type="caution">
    <text evidence="6">The sequence shown here is derived from an EMBL/GenBank/DDBJ whole genome shotgun (WGS) entry which is preliminary data.</text>
</comment>
<dbReference type="GO" id="GO:0015031">
    <property type="term" value="P:protein transport"/>
    <property type="evidence" value="ECO:0007669"/>
    <property type="project" value="UniProtKB-KW"/>
</dbReference>
<gene>
    <name evidence="6" type="ORF">H6P81_013737</name>
</gene>
<dbReference type="PANTHER" id="PTHR13673">
    <property type="entry name" value="ESOPHAGEAL CANCER ASSOCIATED PROTEIN"/>
    <property type="match status" value="1"/>
</dbReference>
<evidence type="ECO:0000256" key="4">
    <source>
        <dbReference type="ARBA" id="ARBA00022753"/>
    </source>
</evidence>
<dbReference type="AlphaFoldDB" id="A0AAV7EH62"/>
<comment type="subcellular location">
    <subcellularLocation>
        <location evidence="1">Endosome</location>
    </subcellularLocation>
</comment>
<protein>
    <submittedName>
        <fullName evidence="6">Uncharacterized protein</fullName>
    </submittedName>
</protein>
<sequence length="940" mass="106246">MTVMELKIRARDYGAELAAATLPRVPAGSHPLANCPSSQQVKDVSREEVDFDDPLRATTRKVEDFSKNVEQVELATTRGIDHELNKVSSKEWAAFKRSLTQRFPVTQTISTTLTSDIVMRSDRAPEKSLASVHLDELDDPKKFAEKEARVLTKQEYLSQLNEFKEEIRRAWLAGDRVTSLRTSIKVARLLLDTSVLQFYPTLFVLVIDTMDMLGDLVWDRIKKKAEFSDDGSQICSLSGTFTSNDVCSEAKETCSNWFCKIGSIRELLPRIYLELAILHCYRFLQDNFFATIQRLTMMMRGIADPLAYIYCHLYMVSCVHKLPLPSTDFLIDSISDIETALKRIVLVKESSEENYEHRKMLFNLMEPTIEWIMKCVFRGCSQSKINDVSVKVGLGRNQLTMTENVPCISIILHHFIKQLPIEVVNTKAWEILQVIECCNDISLDQYFNFRLLGLKLSECRPTRNVADAIIGRIFQAGSQLDDIYKYLKVADAYLDLVLQYQMDQYLAIILGGIFVRIGSKRATEDESDSLQSIYGKILNHFCNLEDIFSLDYFIEILDTVHGVSRNTVNMRILKKATRNGYIQDPRMIQLLFEVARSLHDSIDYANMKNEDHQQPSHHICLFVSKVDFVADLEQHLTFLIECRAVFRNTNEIKETLVHSCNSLAVKAIRDEEKRLDFVRSCIAFNEVTIPSITNVIGRMNSYLETAEVALLGGLVPHTDELIESAIDTLRSLEMSDGAQLPSGVGGIFPLVRKLCSFLVIVPGNLDEGTTWAPRNIISTVNPVSCTIPEFRIKTFCAVLLLSAALAQDKLPYHSDNREIVGNDQLFFGEPSYFRELESISSVVLQNLIDGVQQESSPVVRGNLALEACNCVVSSFEASHETTRICAKLMEIAKSCLQSKHGYLQNTLRVTNKYIANVPVNVSAFSAPTIQRESISSSPLQ</sequence>
<name>A0AAV7EH62_ARIFI</name>
<evidence type="ECO:0000256" key="5">
    <source>
        <dbReference type="ARBA" id="ARBA00022927"/>
    </source>
</evidence>
<dbReference type="PANTHER" id="PTHR13673:SF0">
    <property type="entry name" value="VPS35 ENDOSOMAL PROTEIN-SORTING FACTOR-LIKE"/>
    <property type="match status" value="1"/>
</dbReference>
<dbReference type="GO" id="GO:0005768">
    <property type="term" value="C:endosome"/>
    <property type="evidence" value="ECO:0007669"/>
    <property type="project" value="UniProtKB-SubCell"/>
</dbReference>
<dbReference type="EMBL" id="JAINDJ010000005">
    <property type="protein sequence ID" value="KAG9447609.1"/>
    <property type="molecule type" value="Genomic_DNA"/>
</dbReference>
<evidence type="ECO:0000256" key="1">
    <source>
        <dbReference type="ARBA" id="ARBA00004177"/>
    </source>
</evidence>
<comment type="similarity">
    <text evidence="2">Belongs to the VPS35L family.</text>
</comment>
<accession>A0AAV7EH62</accession>
<reference evidence="6 7" key="1">
    <citation type="submission" date="2021-07" db="EMBL/GenBank/DDBJ databases">
        <title>The Aristolochia fimbriata genome: insights into angiosperm evolution, floral development and chemical biosynthesis.</title>
        <authorList>
            <person name="Jiao Y."/>
        </authorList>
    </citation>
    <scope>NUCLEOTIDE SEQUENCE [LARGE SCALE GENOMIC DNA]</scope>
    <source>
        <strain evidence="6">IBCAS-2021</strain>
        <tissue evidence="6">Leaf</tissue>
    </source>
</reference>